<sequence>MEDATELSDSVFNLEVFHLDNYPADITEPSFYQNWLLFLYGDKLITLDIARQQYQQVSQYWFMKQLFDEMEFPYKEVAQHG</sequence>
<evidence type="ECO:0000313" key="1">
    <source>
        <dbReference type="EMBL" id="MBC1561430.1"/>
    </source>
</evidence>
<gene>
    <name evidence="1" type="ORF">HB902_05065</name>
</gene>
<accession>A0A7X0XI30</accession>
<comment type="caution">
    <text evidence="1">The sequence shown here is derived from an EMBL/GenBank/DDBJ whole genome shotgun (WGS) entry which is preliminary data.</text>
</comment>
<proteinExistence type="predicted"/>
<name>A0A7X0XI30_9LIST</name>
<reference evidence="1 2" key="1">
    <citation type="submission" date="2020-03" db="EMBL/GenBank/DDBJ databases">
        <title>Soil Listeria distribution.</title>
        <authorList>
            <person name="Liao J."/>
            <person name="Wiedmann M."/>
        </authorList>
    </citation>
    <scope>NUCLEOTIDE SEQUENCE [LARGE SCALE GENOMIC DNA]</scope>
    <source>
        <strain evidence="1 2">FSL L7-1387</strain>
    </source>
</reference>
<dbReference type="Pfam" id="PF16887">
    <property type="entry name" value="DUF5081"/>
    <property type="match status" value="1"/>
</dbReference>
<dbReference type="RefSeq" id="WP_185429378.1">
    <property type="nucleotide sequence ID" value="NZ_JAARRW010000002.1"/>
</dbReference>
<evidence type="ECO:0000313" key="2">
    <source>
        <dbReference type="Proteomes" id="UP000541955"/>
    </source>
</evidence>
<organism evidence="1 2">
    <name type="scientific">Listeria booriae</name>
    <dbReference type="NCBI Taxonomy" id="1552123"/>
    <lineage>
        <taxon>Bacteria</taxon>
        <taxon>Bacillati</taxon>
        <taxon>Bacillota</taxon>
        <taxon>Bacilli</taxon>
        <taxon>Bacillales</taxon>
        <taxon>Listeriaceae</taxon>
        <taxon>Listeria</taxon>
    </lineage>
</organism>
<dbReference type="InterPro" id="IPR031682">
    <property type="entry name" value="EsaE"/>
</dbReference>
<dbReference type="EMBL" id="JAARRW010000002">
    <property type="protein sequence ID" value="MBC1561430.1"/>
    <property type="molecule type" value="Genomic_DNA"/>
</dbReference>
<dbReference type="AlphaFoldDB" id="A0A7X0XI30"/>
<dbReference type="Proteomes" id="UP000541955">
    <property type="component" value="Unassembled WGS sequence"/>
</dbReference>
<protein>
    <submittedName>
        <fullName evidence="1">DUF5081 family protein</fullName>
    </submittedName>
</protein>